<dbReference type="Proteomes" id="UP000034350">
    <property type="component" value="Unassembled WGS sequence"/>
</dbReference>
<dbReference type="EMBL" id="JPQZ01000094">
    <property type="protein sequence ID" value="KKO74247.1"/>
    <property type="molecule type" value="Genomic_DNA"/>
</dbReference>
<sequence length="43" mass="5621">MLYFNKIKQKYHLQFYKMCFWKEYLMILTRLLRQKIHKIHKTD</sequence>
<evidence type="ECO:0000313" key="2">
    <source>
        <dbReference type="Proteomes" id="UP000034350"/>
    </source>
</evidence>
<dbReference type="GeneID" id="36321618"/>
<comment type="caution">
    <text evidence="1">The sequence shown here is derived from an EMBL/GenBank/DDBJ whole genome shotgun (WGS) entry which is preliminary data.</text>
</comment>
<dbReference type="RefSeq" id="XP_024329989.1">
    <property type="nucleotide sequence ID" value="XM_024476662.1"/>
</dbReference>
<reference evidence="1 2" key="1">
    <citation type="journal article" date="2015" name="Environ. Microbiol.">
        <title>Genome analyses suggest the presence of polyploidy and recent human-driven expansions in eight global populations of the honeybee pathogen Nosema ceranae.</title>
        <authorList>
            <person name="Pelin A."/>
            <person name="Selman M."/>
            <person name="Aris-Brosou S."/>
            <person name="Farinelli L."/>
            <person name="Corradi N."/>
        </authorList>
    </citation>
    <scope>NUCLEOTIDE SEQUENCE [LARGE SCALE GENOMIC DNA]</scope>
    <source>
        <strain evidence="1 2">PA08 1199</strain>
    </source>
</reference>
<accession>A0A0F9YNE1</accession>
<dbReference type="AlphaFoldDB" id="A0A0F9YNE1"/>
<protein>
    <submittedName>
        <fullName evidence="1">Uncharacterized protein</fullName>
    </submittedName>
</protein>
<proteinExistence type="predicted"/>
<name>A0A0F9YNE1_9MICR</name>
<gene>
    <name evidence="1" type="ORF">AAJ76_940002043</name>
</gene>
<dbReference type="VEuPathDB" id="MicrosporidiaDB:AAJ76_940002043"/>
<keyword evidence="2" id="KW-1185">Reference proteome</keyword>
<organism evidence="1 2">
    <name type="scientific">Vairimorpha ceranae</name>
    <dbReference type="NCBI Taxonomy" id="40302"/>
    <lineage>
        <taxon>Eukaryota</taxon>
        <taxon>Fungi</taxon>
        <taxon>Fungi incertae sedis</taxon>
        <taxon>Microsporidia</taxon>
        <taxon>Nosematidae</taxon>
        <taxon>Vairimorpha</taxon>
    </lineage>
</organism>
<evidence type="ECO:0000313" key="1">
    <source>
        <dbReference type="EMBL" id="KKO74247.1"/>
    </source>
</evidence>